<dbReference type="Proteomes" id="UP000683360">
    <property type="component" value="Unassembled WGS sequence"/>
</dbReference>
<keyword evidence="1" id="KW-1133">Transmembrane helix</keyword>
<reference evidence="2" key="1">
    <citation type="submission" date="2021-03" db="EMBL/GenBank/DDBJ databases">
        <authorList>
            <person name="Bekaert M."/>
        </authorList>
    </citation>
    <scope>NUCLEOTIDE SEQUENCE</scope>
</reference>
<evidence type="ECO:0000313" key="3">
    <source>
        <dbReference type="Proteomes" id="UP000683360"/>
    </source>
</evidence>
<keyword evidence="1" id="KW-0812">Transmembrane</keyword>
<protein>
    <submittedName>
        <fullName evidence="2">Uncharacterized protein</fullName>
    </submittedName>
</protein>
<dbReference type="AlphaFoldDB" id="A0A8S3QQL9"/>
<evidence type="ECO:0000313" key="2">
    <source>
        <dbReference type="EMBL" id="CAG2197249.1"/>
    </source>
</evidence>
<gene>
    <name evidence="2" type="ORF">MEDL_12066</name>
</gene>
<accession>A0A8S3QQL9</accession>
<keyword evidence="3" id="KW-1185">Reference proteome</keyword>
<feature type="transmembrane region" description="Helical" evidence="1">
    <location>
        <begin position="238"/>
        <end position="263"/>
    </location>
</feature>
<comment type="caution">
    <text evidence="2">The sequence shown here is derived from an EMBL/GenBank/DDBJ whole genome shotgun (WGS) entry which is preliminary data.</text>
</comment>
<keyword evidence="1" id="KW-0472">Membrane</keyword>
<feature type="transmembrane region" description="Helical" evidence="1">
    <location>
        <begin position="186"/>
        <end position="209"/>
    </location>
</feature>
<evidence type="ECO:0000256" key="1">
    <source>
        <dbReference type="SAM" id="Phobius"/>
    </source>
</evidence>
<name>A0A8S3QQL9_MYTED</name>
<sequence length="330" mass="37730">MMYSIDIVSHLADSQSANVLVFLSSDLQGGVEKDDISWSLFTKPAVFGEDVMLECKYPETTCCHRFARRWLGGTDLRLLVMNGASVYPQKYTESFIPESYSSKLTIHYLNFTDVNVPYACTYGFVKDVKSYPSEPFEANVTTSTENMLLVNISMQDVFPKPNCTASLDANDISDFIKMSSVMTTTLFAVTITISYFMPLASCFSCFHIACRVGTKLLELQKNVTCGNYNPMNDKESKALLIISFVLITAVLVFICLTICSLTLQAYIDRFGNRHQTWLIRFGKSYRTWQVKFDNRYTTRFPTVIGKRHNYVQRYTGQMIRQYHRPLEDIT</sequence>
<organism evidence="2 3">
    <name type="scientific">Mytilus edulis</name>
    <name type="common">Blue mussel</name>
    <dbReference type="NCBI Taxonomy" id="6550"/>
    <lineage>
        <taxon>Eukaryota</taxon>
        <taxon>Metazoa</taxon>
        <taxon>Spiralia</taxon>
        <taxon>Lophotrochozoa</taxon>
        <taxon>Mollusca</taxon>
        <taxon>Bivalvia</taxon>
        <taxon>Autobranchia</taxon>
        <taxon>Pteriomorphia</taxon>
        <taxon>Mytilida</taxon>
        <taxon>Mytiloidea</taxon>
        <taxon>Mytilidae</taxon>
        <taxon>Mytilinae</taxon>
        <taxon>Mytilus</taxon>
    </lineage>
</organism>
<proteinExistence type="predicted"/>
<dbReference type="EMBL" id="CAJPWZ010000643">
    <property type="protein sequence ID" value="CAG2197249.1"/>
    <property type="molecule type" value="Genomic_DNA"/>
</dbReference>
<dbReference type="OrthoDB" id="6125304at2759"/>